<proteinExistence type="predicted"/>
<evidence type="ECO:0000313" key="5">
    <source>
        <dbReference type="Proteomes" id="UP000013827"/>
    </source>
</evidence>
<evidence type="ECO:0000256" key="2">
    <source>
        <dbReference type="SAM" id="MobiDB-lite"/>
    </source>
</evidence>
<sequence length="749" mass="79545">MSVAQALYRSMWRWVRSPAVRCNPHFALPLDKLPASVVRAAERLESPRGAAGSRELLRLAWREAASTSGEAATAAELDDAFRVLRVLGELGEELEALQKKRASNAWRVDVEMRIGEVVRHSQYGYRGVVLGWDRKAEVDVSGWDGLRKSSRGGDQPFYRLLPDYTDCAELLGGPREVKYVAQENLERLPPRYTRVHHPALLSPGASPPVRRDDHGAFLRYDATAAAFVPSDELAYEYPGSRSPGSRSPGPESPESEGPLGADGAEAGEAGAAVAEAARTVEAAVTRASQQLRDFVAAVDQQQMQQQAQARERPGYQAEAGYGAEEAAPGAAESEGSEAEAAQAGVAGGEEWRGGEYGFPGGEELPAGAEGNGRRLLSHVLRLADTAAAHEPASRASPLPRPASLQAGGGGAGGAGEAGGAGGAALRELAAFVESNAAERAAKADRGGITFGVGQALRSSTSHTTTTVFADHVLRHRKFGFRAAVLGWERRPEVDVSGWDGVQGLPSGADQPFYRMVPDMGDCVGLLGGPRGVRYVAQENLEELPLSERAISHELLPHFFDGYDAASGTFLPVQQLRYWYSRDPLPDTGLAAAAALDKLSALLHSHALDARGAGLLEPLMLLLGAAGSAADSAAAERAALALLAAHPSGEVRELMRASERSVEGDDLLAARGALDEALDIDGGHAELFARRAAARHFAARTLEGSALRELRRYDEAVDAFEAALRLHPWAPGVVPNIFKAERARRILGNA</sequence>
<dbReference type="SUPFAM" id="SSF48452">
    <property type="entry name" value="TPR-like"/>
    <property type="match status" value="1"/>
</dbReference>
<evidence type="ECO:0000259" key="3">
    <source>
        <dbReference type="SMART" id="SM00992"/>
    </source>
</evidence>
<dbReference type="InterPro" id="IPR019734">
    <property type="entry name" value="TPR_rpt"/>
</dbReference>
<accession>A0A0D3KCC5</accession>
<dbReference type="KEGG" id="ehx:EMIHUDRAFT_111823"/>
<dbReference type="AlphaFoldDB" id="A0A0D3KCC5"/>
<keyword evidence="5" id="KW-1185">Reference proteome</keyword>
<feature type="region of interest" description="Disordered" evidence="2">
    <location>
        <begin position="387"/>
        <end position="419"/>
    </location>
</feature>
<dbReference type="PROSITE" id="PS50005">
    <property type="entry name" value="TPR"/>
    <property type="match status" value="1"/>
</dbReference>
<feature type="compositionally biased region" description="Low complexity" evidence="2">
    <location>
        <begin position="255"/>
        <end position="272"/>
    </location>
</feature>
<dbReference type="Gene3D" id="2.30.30.390">
    <property type="entry name" value="Hemimethylated DNA-binding domain"/>
    <property type="match status" value="2"/>
</dbReference>
<dbReference type="InterPro" id="IPR053189">
    <property type="entry name" value="Clp_protease_adapter_ClpF"/>
</dbReference>
<reference evidence="4" key="2">
    <citation type="submission" date="2024-10" db="UniProtKB">
        <authorList>
            <consortium name="EnsemblProtists"/>
        </authorList>
    </citation>
    <scope>IDENTIFICATION</scope>
</reference>
<dbReference type="Pfam" id="PF08755">
    <property type="entry name" value="YccV-like"/>
    <property type="match status" value="2"/>
</dbReference>
<feature type="region of interest" description="Disordered" evidence="2">
    <location>
        <begin position="322"/>
        <end position="370"/>
    </location>
</feature>
<name>A0A0D3KCC5_EMIH1</name>
<dbReference type="HOGENOM" id="CLU_418270_0_0_1"/>
<dbReference type="GO" id="GO:0003677">
    <property type="term" value="F:DNA binding"/>
    <property type="evidence" value="ECO:0007669"/>
    <property type="project" value="InterPro"/>
</dbReference>
<dbReference type="PANTHER" id="PTHR48439">
    <property type="entry name" value="HEMIMETHYLATED DNA-BINDING DOMAIN-CONTAINING PROTEIN"/>
    <property type="match status" value="1"/>
</dbReference>
<feature type="compositionally biased region" description="Low complexity" evidence="2">
    <location>
        <begin position="238"/>
        <end position="249"/>
    </location>
</feature>
<dbReference type="SUPFAM" id="SSF141255">
    <property type="entry name" value="YccV-like"/>
    <property type="match status" value="2"/>
</dbReference>
<dbReference type="PANTHER" id="PTHR48439:SF1">
    <property type="entry name" value="HEMIMETHYLATED DNA-BINDING DOMAIN-CONTAINING PROTEIN"/>
    <property type="match status" value="1"/>
</dbReference>
<evidence type="ECO:0000256" key="1">
    <source>
        <dbReference type="PROSITE-ProRule" id="PRU00339"/>
    </source>
</evidence>
<dbReference type="InterPro" id="IPR011722">
    <property type="entry name" value="Hemimethylated_DNA-bd_dom"/>
</dbReference>
<dbReference type="InterPro" id="IPR011990">
    <property type="entry name" value="TPR-like_helical_dom_sf"/>
</dbReference>
<organism evidence="4 5">
    <name type="scientific">Emiliania huxleyi (strain CCMP1516)</name>
    <dbReference type="NCBI Taxonomy" id="280463"/>
    <lineage>
        <taxon>Eukaryota</taxon>
        <taxon>Haptista</taxon>
        <taxon>Haptophyta</taxon>
        <taxon>Prymnesiophyceae</taxon>
        <taxon>Isochrysidales</taxon>
        <taxon>Noelaerhabdaceae</taxon>
        <taxon>Emiliania</taxon>
    </lineage>
</organism>
<feature type="compositionally biased region" description="Low complexity" evidence="2">
    <location>
        <begin position="322"/>
        <end position="344"/>
    </location>
</feature>
<feature type="compositionally biased region" description="Low complexity" evidence="2">
    <location>
        <begin position="393"/>
        <end position="404"/>
    </location>
</feature>
<protein>
    <recommendedName>
        <fullName evidence="3">Hemimethylated DNA-binding domain-containing protein</fullName>
    </recommendedName>
</protein>
<dbReference type="EnsemblProtists" id="EOD33410">
    <property type="protein sequence ID" value="EOD33410"/>
    <property type="gene ID" value="EMIHUDRAFT_111823"/>
</dbReference>
<dbReference type="PaxDb" id="2903-EOD33410"/>
<feature type="domain" description="Hemimethylated DNA-binding" evidence="3">
    <location>
        <begin position="472"/>
        <end position="572"/>
    </location>
</feature>
<keyword evidence="1" id="KW-0802">TPR repeat</keyword>
<feature type="domain" description="Hemimethylated DNA-binding" evidence="3">
    <location>
        <begin position="109"/>
        <end position="219"/>
    </location>
</feature>
<dbReference type="SMART" id="SM00992">
    <property type="entry name" value="YccV-like"/>
    <property type="match status" value="2"/>
</dbReference>
<dbReference type="InterPro" id="IPR036623">
    <property type="entry name" value="Hemimethylated_DNA-bd_sf"/>
</dbReference>
<feature type="region of interest" description="Disordered" evidence="2">
    <location>
        <begin position="235"/>
        <end position="272"/>
    </location>
</feature>
<reference evidence="5" key="1">
    <citation type="journal article" date="2013" name="Nature">
        <title>Pan genome of the phytoplankton Emiliania underpins its global distribution.</title>
        <authorList>
            <person name="Read B.A."/>
            <person name="Kegel J."/>
            <person name="Klute M.J."/>
            <person name="Kuo A."/>
            <person name="Lefebvre S.C."/>
            <person name="Maumus F."/>
            <person name="Mayer C."/>
            <person name="Miller J."/>
            <person name="Monier A."/>
            <person name="Salamov A."/>
            <person name="Young J."/>
            <person name="Aguilar M."/>
            <person name="Claverie J.M."/>
            <person name="Frickenhaus S."/>
            <person name="Gonzalez K."/>
            <person name="Herman E.K."/>
            <person name="Lin Y.C."/>
            <person name="Napier J."/>
            <person name="Ogata H."/>
            <person name="Sarno A.F."/>
            <person name="Shmutz J."/>
            <person name="Schroeder D."/>
            <person name="de Vargas C."/>
            <person name="Verret F."/>
            <person name="von Dassow P."/>
            <person name="Valentin K."/>
            <person name="Van de Peer Y."/>
            <person name="Wheeler G."/>
            <person name="Dacks J.B."/>
            <person name="Delwiche C.F."/>
            <person name="Dyhrman S.T."/>
            <person name="Glockner G."/>
            <person name="John U."/>
            <person name="Richards T."/>
            <person name="Worden A.Z."/>
            <person name="Zhang X."/>
            <person name="Grigoriev I.V."/>
            <person name="Allen A.E."/>
            <person name="Bidle K."/>
            <person name="Borodovsky M."/>
            <person name="Bowler C."/>
            <person name="Brownlee C."/>
            <person name="Cock J.M."/>
            <person name="Elias M."/>
            <person name="Gladyshev V.N."/>
            <person name="Groth M."/>
            <person name="Guda C."/>
            <person name="Hadaegh A."/>
            <person name="Iglesias-Rodriguez M.D."/>
            <person name="Jenkins J."/>
            <person name="Jones B.M."/>
            <person name="Lawson T."/>
            <person name="Leese F."/>
            <person name="Lindquist E."/>
            <person name="Lobanov A."/>
            <person name="Lomsadze A."/>
            <person name="Malik S.B."/>
            <person name="Marsh M.E."/>
            <person name="Mackinder L."/>
            <person name="Mock T."/>
            <person name="Mueller-Roeber B."/>
            <person name="Pagarete A."/>
            <person name="Parker M."/>
            <person name="Probert I."/>
            <person name="Quesneville H."/>
            <person name="Raines C."/>
            <person name="Rensing S.A."/>
            <person name="Riano-Pachon D.M."/>
            <person name="Richier S."/>
            <person name="Rokitta S."/>
            <person name="Shiraiwa Y."/>
            <person name="Soanes D.M."/>
            <person name="van der Giezen M."/>
            <person name="Wahlund T.M."/>
            <person name="Williams B."/>
            <person name="Wilson W."/>
            <person name="Wolfe G."/>
            <person name="Wurch L.L."/>
        </authorList>
    </citation>
    <scope>NUCLEOTIDE SEQUENCE</scope>
</reference>
<dbReference type="NCBIfam" id="TIGR02097">
    <property type="entry name" value="yccV"/>
    <property type="match status" value="1"/>
</dbReference>
<dbReference type="Gene3D" id="1.25.40.10">
    <property type="entry name" value="Tetratricopeptide repeat domain"/>
    <property type="match status" value="1"/>
</dbReference>
<dbReference type="GeneID" id="17278680"/>
<feature type="repeat" description="TPR" evidence="1">
    <location>
        <begin position="696"/>
        <end position="729"/>
    </location>
</feature>
<dbReference type="RefSeq" id="XP_005785839.1">
    <property type="nucleotide sequence ID" value="XM_005785782.1"/>
</dbReference>
<evidence type="ECO:0000313" key="4">
    <source>
        <dbReference type="EnsemblProtists" id="EOD33410"/>
    </source>
</evidence>
<dbReference type="Proteomes" id="UP000013827">
    <property type="component" value="Unassembled WGS sequence"/>
</dbReference>
<feature type="compositionally biased region" description="Gly residues" evidence="2">
    <location>
        <begin position="406"/>
        <end position="419"/>
    </location>
</feature>